<dbReference type="EMBL" id="FRYL01000032">
    <property type="protein sequence ID" value="SHO81233.1"/>
    <property type="molecule type" value="Genomic_DNA"/>
</dbReference>
<organism evidence="2">
    <name type="scientific">hydrothermal vent metagenome</name>
    <dbReference type="NCBI Taxonomy" id="652676"/>
    <lineage>
        <taxon>unclassified sequences</taxon>
        <taxon>metagenomes</taxon>
        <taxon>ecological metagenomes</taxon>
    </lineage>
</organism>
<reference evidence="2" key="1">
    <citation type="submission" date="2016-10" db="EMBL/GenBank/DDBJ databases">
        <authorList>
            <person name="de Groot N.N."/>
        </authorList>
    </citation>
    <scope>NUCLEOTIDE SEQUENCE</scope>
</reference>
<dbReference type="PROSITE" id="PS50112">
    <property type="entry name" value="PAS"/>
    <property type="match status" value="1"/>
</dbReference>
<name>A0A1W1EK51_9ZZZZ</name>
<dbReference type="NCBIfam" id="TIGR00229">
    <property type="entry name" value="sensory_box"/>
    <property type="match status" value="1"/>
</dbReference>
<dbReference type="CDD" id="cd00130">
    <property type="entry name" value="PAS"/>
    <property type="match status" value="1"/>
</dbReference>
<sequence>MVHKTIIDEEIQLDPKKYIVSKTDTDGIIEYANDYFIEISGYSMAELMESPHNILRHPDMPKTIFKMLWDRLNDGQEIVVLIKNRAKDGRYYWVVTEFESNFDKITNKPISHTAYRKGATAKMVEEIEPLYKKLLEIEESLNIEDAQKYLVGYLEERGKSYDEYIKKVTNSKGLIKKAFGGVAGLFKKKK</sequence>
<proteinExistence type="predicted"/>
<dbReference type="InterPro" id="IPR035965">
    <property type="entry name" value="PAS-like_dom_sf"/>
</dbReference>
<protein>
    <submittedName>
        <fullName evidence="2">SIGNAL-TRANSDUCTION SENSOR PROTEIN-PAS/PAC domain</fullName>
    </submittedName>
</protein>
<gene>
    <name evidence="2" type="ORF">MNB_SV-15-767</name>
</gene>
<dbReference type="Pfam" id="PF08447">
    <property type="entry name" value="PAS_3"/>
    <property type="match status" value="1"/>
</dbReference>
<dbReference type="InterPro" id="IPR013655">
    <property type="entry name" value="PAS_fold_3"/>
</dbReference>
<dbReference type="Gene3D" id="3.30.450.20">
    <property type="entry name" value="PAS domain"/>
    <property type="match status" value="1"/>
</dbReference>
<evidence type="ECO:0000313" key="2">
    <source>
        <dbReference type="EMBL" id="SHO81233.1"/>
    </source>
</evidence>
<evidence type="ECO:0000259" key="1">
    <source>
        <dbReference type="PROSITE" id="PS50112"/>
    </source>
</evidence>
<accession>A0A1W1EK51</accession>
<feature type="domain" description="PAS" evidence="1">
    <location>
        <begin position="24"/>
        <end position="75"/>
    </location>
</feature>
<dbReference type="AlphaFoldDB" id="A0A1W1EK51"/>
<dbReference type="InterPro" id="IPR000014">
    <property type="entry name" value="PAS"/>
</dbReference>
<dbReference type="SUPFAM" id="SSF55785">
    <property type="entry name" value="PYP-like sensor domain (PAS domain)"/>
    <property type="match status" value="1"/>
</dbReference>